<dbReference type="Ensembl" id="ENSHHUT00000020407.1">
    <property type="protein sequence ID" value="ENSHHUP00000019678.1"/>
    <property type="gene ID" value="ENSHHUG00000012299.1"/>
</dbReference>
<protein>
    <recommendedName>
        <fullName evidence="1">ABM domain-containing protein</fullName>
    </recommendedName>
</protein>
<reference evidence="3" key="1">
    <citation type="submission" date="2018-06" db="EMBL/GenBank/DDBJ databases">
        <title>Genome assembly of Danube salmon.</title>
        <authorList>
            <person name="Macqueen D.J."/>
            <person name="Gundappa M.K."/>
        </authorList>
    </citation>
    <scope>NUCLEOTIDE SEQUENCE [LARGE SCALE GENOMIC DNA]</scope>
</reference>
<feature type="domain" description="ABM" evidence="1">
    <location>
        <begin position="1"/>
        <end position="59"/>
    </location>
</feature>
<dbReference type="STRING" id="62062.ENSHHUP00000019678"/>
<evidence type="ECO:0000259" key="1">
    <source>
        <dbReference type="PROSITE" id="PS51725"/>
    </source>
</evidence>
<proteinExistence type="predicted"/>
<keyword evidence="3" id="KW-1185">Reference proteome</keyword>
<dbReference type="AlphaFoldDB" id="A0A4W5KQW8"/>
<sequence>MLLWFSVAVQRLANESRFILYEFWEHNHVWKNHLQTNYSKTFQRGNVDFLETPELMTTMLVPGTSINNPPWVHSSFTCSEHCLKGPMQQFLYQNQILFG</sequence>
<reference evidence="2" key="3">
    <citation type="submission" date="2025-09" db="UniProtKB">
        <authorList>
            <consortium name="Ensembl"/>
        </authorList>
    </citation>
    <scope>IDENTIFICATION</scope>
</reference>
<dbReference type="SUPFAM" id="SSF54909">
    <property type="entry name" value="Dimeric alpha+beta barrel"/>
    <property type="match status" value="1"/>
</dbReference>
<organism evidence="2 3">
    <name type="scientific">Hucho hucho</name>
    <name type="common">huchen</name>
    <dbReference type="NCBI Taxonomy" id="62062"/>
    <lineage>
        <taxon>Eukaryota</taxon>
        <taxon>Metazoa</taxon>
        <taxon>Chordata</taxon>
        <taxon>Craniata</taxon>
        <taxon>Vertebrata</taxon>
        <taxon>Euteleostomi</taxon>
        <taxon>Actinopterygii</taxon>
        <taxon>Neopterygii</taxon>
        <taxon>Teleostei</taxon>
        <taxon>Protacanthopterygii</taxon>
        <taxon>Salmoniformes</taxon>
        <taxon>Salmonidae</taxon>
        <taxon>Salmoninae</taxon>
        <taxon>Hucho</taxon>
    </lineage>
</organism>
<dbReference type="GO" id="GO:0042984">
    <property type="term" value="P:regulation of amyloid precursor protein biosynthetic process"/>
    <property type="evidence" value="ECO:0007669"/>
    <property type="project" value="TreeGrafter"/>
</dbReference>
<dbReference type="InterPro" id="IPR011008">
    <property type="entry name" value="Dimeric_a/b-barrel"/>
</dbReference>
<dbReference type="PANTHER" id="PTHR12178">
    <property type="entry name" value="EF-HAND DOMAIN-CONTAINING PROTEIN"/>
    <property type="match status" value="1"/>
</dbReference>
<evidence type="ECO:0000313" key="3">
    <source>
        <dbReference type="Proteomes" id="UP000314982"/>
    </source>
</evidence>
<dbReference type="InterPro" id="IPR007138">
    <property type="entry name" value="ABM_dom"/>
</dbReference>
<dbReference type="InterPro" id="IPR039862">
    <property type="entry name" value="NECAB1/2/3"/>
</dbReference>
<name>A0A4W5KQW8_9TELE</name>
<dbReference type="GO" id="GO:0005737">
    <property type="term" value="C:cytoplasm"/>
    <property type="evidence" value="ECO:0007669"/>
    <property type="project" value="TreeGrafter"/>
</dbReference>
<dbReference type="PANTHER" id="PTHR12178:SF11">
    <property type="entry name" value="N-TERMINAL EF-HAND CALCIUM-BINDING PROTEIN 1"/>
    <property type="match status" value="1"/>
</dbReference>
<reference evidence="2" key="2">
    <citation type="submission" date="2025-08" db="UniProtKB">
        <authorList>
            <consortium name="Ensembl"/>
        </authorList>
    </citation>
    <scope>IDENTIFICATION</scope>
</reference>
<dbReference type="Proteomes" id="UP000314982">
    <property type="component" value="Unassembled WGS sequence"/>
</dbReference>
<accession>A0A4W5KQW8</accession>
<evidence type="ECO:0000313" key="2">
    <source>
        <dbReference type="Ensembl" id="ENSHHUP00000019678.1"/>
    </source>
</evidence>
<dbReference type="GeneTree" id="ENSGT00950000183131"/>
<dbReference type="Gene3D" id="3.30.70.100">
    <property type="match status" value="1"/>
</dbReference>
<dbReference type="PROSITE" id="PS51725">
    <property type="entry name" value="ABM"/>
    <property type="match status" value="1"/>
</dbReference>